<accession>A0A8X6SLQ9</accession>
<comment type="caution">
    <text evidence="2">The sequence shown here is derived from an EMBL/GenBank/DDBJ whole genome shotgun (WGS) entry which is preliminary data.</text>
</comment>
<feature type="compositionally biased region" description="Basic and acidic residues" evidence="1">
    <location>
        <begin position="1050"/>
        <end position="1064"/>
    </location>
</feature>
<evidence type="ECO:0000313" key="3">
    <source>
        <dbReference type="Proteomes" id="UP000887159"/>
    </source>
</evidence>
<feature type="region of interest" description="Disordered" evidence="1">
    <location>
        <begin position="698"/>
        <end position="730"/>
    </location>
</feature>
<feature type="compositionally biased region" description="Basic and acidic residues" evidence="1">
    <location>
        <begin position="1371"/>
        <end position="1390"/>
    </location>
</feature>
<name>A0A8X6SLQ9_TRICX</name>
<sequence length="1441" mass="159411">MNCLTACLTLPQSARSSYLSLIELTRNMTGRPMHLQGNVDDLPRHMKQIWREIPQETFSLLQHSRLEVAAAAGGGGGGGYGYPGWGHGPYWRSSGYMHGPVTRLNADYRWGGYGGGGLAASSAAAGGGGGGYGHPGWGYGPHWRSSGNMHGPVMKRSADYRWGAGYGHPGWGYGPHWRSSDMGSEASADSLQSNPQSGQGSGAVITHGARSPGYGQGVQFRLFGSSGEAGYREGADLSAAAAGPEGYGHGGYYRQFGDNPDIRFRLGYGADAGQKEWKHEASERRRIKKRSYNNKAKKNTSNKNGFDAGYDHNNNETVKLLLGLNDTQFSKESKEEDSSKYQSESAKLILRDESNGHKNNTAHNVGAFFDSRSNLNDSQGRASQNSSSTLMHAVKMNIPIGKLNNDKSGSEKYEKQMQGHFEGSQDKVVIFDNERWETGHAVNSKPQLAETSDARNGYKISEIKSIYVTDNSGDGNDAIGAGLNVQSGFYNDQKNEFMGRRNFGDYYVKMKDESYRHIDSIEDDTLESTLYESDNLQNSKIEAVGRNEQNPRIHRRSASINEPYIPDSEYEILSQAEGNDNSEHVMGINNAPDSEQQQESLTSDYESAEEVISEKRRSDPTQVDKLKYLSSGEYVEHERDYLQTRDFKRNVHSEGHIGEDVIDPHNEDAIVSGAESDSDPVRENKRADYIQYRKNIKDVVSKNPISKSKHKQDGHESSSHGKGEARSGNAADHVLNETYLNNNGHTSEEADRHVRSVIEASYEHPAGGSEYGLNLRAGEYGDNTYDLSSAYDNSEIGYRSFSSGVGFENNAQVNGFDNNARINAFGNRAFVNEHTDQSRTDKNAANLGYENYNIFAGGRGHEPRAPTLFESKDNEKYNIGASVKANGSPDVGHISSIQGQKTQNVQPYNDFGSSIEVVRSDTNVHGGDNIARIDNFKNIAPGIVVKTGANIEGFDRNKFTSHEKGNIHLSNEKGGLLKTIGLSAGGGVGNYRQGIETMHYNSGESGFQKDIRNQDIRSRNDEYLEKELPEERHGFKRFRRYLESKASGNTEKHYKSNNSAKEEKENDGDVIFDKLKVNADGNSEIHKISSSTEKYGDFSKSEINKDASITTKNAYSNSKTYKDIGEVERLNREPRYIKKENSKAGIDISEPGEYPSVFFEYGGATGMLNNNDDAYDAPGGYRNFRGVLYGGNEYENENTELGEELSSYNSRANPSIDSINLYRNNDNSEIDKGLNTYGNKPVVDKPCCGDKKNYGNSEATAKAESKAVTRGLESDGMKKIESARSYRLTNDGAVKEDSSPGSENLKPVNEIEDEEEATEFKGSRRLLMHDEDTNTPDSFYSSDEGYSDAIYGEPEIPKYRQGSHHSGHSSAKKEQIQTKRYSDKAKKEFQKQYSRKNSDNMLADSTYLNTDEYDFYPGSKTVADLGSSSQDDQPFRNDAGN</sequence>
<keyword evidence="3" id="KW-1185">Reference proteome</keyword>
<organism evidence="2 3">
    <name type="scientific">Trichonephila clavipes</name>
    <name type="common">Golden silk orbweaver</name>
    <name type="synonym">Nephila clavipes</name>
    <dbReference type="NCBI Taxonomy" id="2585209"/>
    <lineage>
        <taxon>Eukaryota</taxon>
        <taxon>Metazoa</taxon>
        <taxon>Ecdysozoa</taxon>
        <taxon>Arthropoda</taxon>
        <taxon>Chelicerata</taxon>
        <taxon>Arachnida</taxon>
        <taxon>Araneae</taxon>
        <taxon>Araneomorphae</taxon>
        <taxon>Entelegynae</taxon>
        <taxon>Araneoidea</taxon>
        <taxon>Nephilidae</taxon>
        <taxon>Trichonephila</taxon>
    </lineage>
</organism>
<proteinExistence type="predicted"/>
<feature type="compositionally biased region" description="Basic and acidic residues" evidence="1">
    <location>
        <begin position="273"/>
        <end position="284"/>
    </location>
</feature>
<feature type="region of interest" description="Disordered" evidence="1">
    <location>
        <begin position="182"/>
        <end position="210"/>
    </location>
</feature>
<gene>
    <name evidence="2" type="ORF">TNCV_3182281</name>
</gene>
<feature type="region of interest" description="Disordered" evidence="1">
    <location>
        <begin position="1288"/>
        <end position="1403"/>
    </location>
</feature>
<protein>
    <submittedName>
        <fullName evidence="2">Uncharacterized protein</fullName>
    </submittedName>
</protein>
<feature type="region of interest" description="Disordered" evidence="1">
    <location>
        <begin position="1047"/>
        <end position="1067"/>
    </location>
</feature>
<evidence type="ECO:0000256" key="1">
    <source>
        <dbReference type="SAM" id="MobiDB-lite"/>
    </source>
</evidence>
<evidence type="ECO:0000313" key="2">
    <source>
        <dbReference type="EMBL" id="GFY11382.1"/>
    </source>
</evidence>
<feature type="compositionally biased region" description="Polar residues" evidence="1">
    <location>
        <begin position="591"/>
        <end position="601"/>
    </location>
</feature>
<dbReference type="Proteomes" id="UP000887159">
    <property type="component" value="Unassembled WGS sequence"/>
</dbReference>
<feature type="compositionally biased region" description="Polar residues" evidence="1">
    <location>
        <begin position="187"/>
        <end position="198"/>
    </location>
</feature>
<feature type="compositionally biased region" description="Basic residues" evidence="1">
    <location>
        <begin position="285"/>
        <end position="300"/>
    </location>
</feature>
<feature type="compositionally biased region" description="Basic and acidic residues" evidence="1">
    <location>
        <begin position="1318"/>
        <end position="1332"/>
    </location>
</feature>
<feature type="region of interest" description="Disordered" evidence="1">
    <location>
        <begin position="273"/>
        <end position="311"/>
    </location>
</feature>
<feature type="compositionally biased region" description="Basic and acidic residues" evidence="1">
    <location>
        <begin position="711"/>
        <end position="725"/>
    </location>
</feature>
<reference evidence="2" key="1">
    <citation type="submission" date="2020-08" db="EMBL/GenBank/DDBJ databases">
        <title>Multicomponent nature underlies the extraordinary mechanical properties of spider dragline silk.</title>
        <authorList>
            <person name="Kono N."/>
            <person name="Nakamura H."/>
            <person name="Mori M."/>
            <person name="Yoshida Y."/>
            <person name="Ohtoshi R."/>
            <person name="Malay A.D."/>
            <person name="Moran D.A.P."/>
            <person name="Tomita M."/>
            <person name="Numata K."/>
            <person name="Arakawa K."/>
        </authorList>
    </citation>
    <scope>NUCLEOTIDE SEQUENCE</scope>
</reference>
<feature type="region of interest" description="Disordered" evidence="1">
    <location>
        <begin position="1420"/>
        <end position="1441"/>
    </location>
</feature>
<feature type="region of interest" description="Disordered" evidence="1">
    <location>
        <begin position="581"/>
        <end position="601"/>
    </location>
</feature>
<dbReference type="EMBL" id="BMAU01021305">
    <property type="protein sequence ID" value="GFY11382.1"/>
    <property type="molecule type" value="Genomic_DNA"/>
</dbReference>